<sequence length="91" mass="10020">VVNLQAELAYTQARLSTLQRHPPSASLIGSDLMPSSNMSTHFDPPQQTSVGLSSFPSSFDQVAENEQLQVLTREFVSRYLPGVRFHPSTST</sequence>
<dbReference type="EMBL" id="JABFAA010000007">
    <property type="protein sequence ID" value="MBA0685843.1"/>
    <property type="molecule type" value="Genomic_DNA"/>
</dbReference>
<organism evidence="2 3">
    <name type="scientific">Gossypium aridum</name>
    <name type="common">American cotton</name>
    <name type="synonym">Erioxylum aridum</name>
    <dbReference type="NCBI Taxonomy" id="34290"/>
    <lineage>
        <taxon>Eukaryota</taxon>
        <taxon>Viridiplantae</taxon>
        <taxon>Streptophyta</taxon>
        <taxon>Embryophyta</taxon>
        <taxon>Tracheophyta</taxon>
        <taxon>Spermatophyta</taxon>
        <taxon>Magnoliopsida</taxon>
        <taxon>eudicotyledons</taxon>
        <taxon>Gunneridae</taxon>
        <taxon>Pentapetalae</taxon>
        <taxon>rosids</taxon>
        <taxon>malvids</taxon>
        <taxon>Malvales</taxon>
        <taxon>Malvaceae</taxon>
        <taxon>Malvoideae</taxon>
        <taxon>Gossypium</taxon>
    </lineage>
</organism>
<feature type="region of interest" description="Disordered" evidence="1">
    <location>
        <begin position="20"/>
        <end position="54"/>
    </location>
</feature>
<dbReference type="Proteomes" id="UP000593577">
    <property type="component" value="Unassembled WGS sequence"/>
</dbReference>
<evidence type="ECO:0000313" key="2">
    <source>
        <dbReference type="EMBL" id="MBA0685843.1"/>
    </source>
</evidence>
<dbReference type="AlphaFoldDB" id="A0A7J8XF03"/>
<accession>A0A7J8XF03</accession>
<name>A0A7J8XF03_GOSAI</name>
<keyword evidence="3" id="KW-1185">Reference proteome</keyword>
<feature type="compositionally biased region" description="Polar residues" evidence="1">
    <location>
        <begin position="33"/>
        <end position="54"/>
    </location>
</feature>
<comment type="caution">
    <text evidence="2">The sequence shown here is derived from an EMBL/GenBank/DDBJ whole genome shotgun (WGS) entry which is preliminary data.</text>
</comment>
<protein>
    <submittedName>
        <fullName evidence="2">Uncharacterized protein</fullName>
    </submittedName>
</protein>
<feature type="non-terminal residue" evidence="2">
    <location>
        <position position="1"/>
    </location>
</feature>
<evidence type="ECO:0000256" key="1">
    <source>
        <dbReference type="SAM" id="MobiDB-lite"/>
    </source>
</evidence>
<evidence type="ECO:0000313" key="3">
    <source>
        <dbReference type="Proteomes" id="UP000593577"/>
    </source>
</evidence>
<proteinExistence type="predicted"/>
<gene>
    <name evidence="2" type="ORF">Goari_013486</name>
</gene>
<reference evidence="2 3" key="1">
    <citation type="journal article" date="2019" name="Genome Biol. Evol.">
        <title>Insights into the evolution of the New World diploid cottons (Gossypium, subgenus Houzingenia) based on genome sequencing.</title>
        <authorList>
            <person name="Grover C.E."/>
            <person name="Arick M.A. 2nd"/>
            <person name="Thrash A."/>
            <person name="Conover J.L."/>
            <person name="Sanders W.S."/>
            <person name="Peterson D.G."/>
            <person name="Frelichowski J.E."/>
            <person name="Scheffler J.A."/>
            <person name="Scheffler B.E."/>
            <person name="Wendel J.F."/>
        </authorList>
    </citation>
    <scope>NUCLEOTIDE SEQUENCE [LARGE SCALE GENOMIC DNA]</scope>
    <source>
        <strain evidence="2">185</strain>
        <tissue evidence="2">Leaf</tissue>
    </source>
</reference>